<protein>
    <recommendedName>
        <fullName evidence="10">Ion-translocating oxidoreductase complex subunit B</fullName>
        <ecNumber evidence="10">7.-.-.-</ecNumber>
    </recommendedName>
    <alternativeName>
        <fullName evidence="10">Rnf electron transport complex subunit B</fullName>
    </alternativeName>
</protein>
<dbReference type="Gene3D" id="1.10.15.40">
    <property type="entry name" value="Electron transport complex subunit B, putative Fe-S cluster"/>
    <property type="match status" value="1"/>
</dbReference>
<feature type="binding site" evidence="10">
    <location>
        <position position="139"/>
    </location>
    <ligand>
        <name>[4Fe-4S] cluster</name>
        <dbReference type="ChEBI" id="CHEBI:49883"/>
        <label>2</label>
    </ligand>
</feature>
<dbReference type="GO" id="GO:0051539">
    <property type="term" value="F:4 iron, 4 sulfur cluster binding"/>
    <property type="evidence" value="ECO:0007669"/>
    <property type="project" value="UniProtKB-UniRule"/>
</dbReference>
<dbReference type="eggNOG" id="COG1142">
    <property type="taxonomic scope" value="Bacteria"/>
</dbReference>
<comment type="subunit">
    <text evidence="10">The complex is composed of six subunits: RnfA, RnfB, RnfC, RnfD, RnfE and RnfG.</text>
</comment>
<name>E3DMG9_HALPG</name>
<evidence type="ECO:0000256" key="3">
    <source>
        <dbReference type="ARBA" id="ARBA00022723"/>
    </source>
</evidence>
<comment type="subcellular location">
    <subcellularLocation>
        <location evidence="10">Cell membrane</location>
    </subcellularLocation>
</comment>
<evidence type="ECO:0000313" key="14">
    <source>
        <dbReference type="EMBL" id="ADO77377.1"/>
    </source>
</evidence>
<feature type="binding site" evidence="10">
    <location>
        <position position="143"/>
    </location>
    <ligand>
        <name>[4Fe-4S] cluster</name>
        <dbReference type="ChEBI" id="CHEBI:49883"/>
        <label>2</label>
    </ligand>
</feature>
<reference evidence="14 15" key="2">
    <citation type="journal article" date="2011" name="Stand. Genomic Sci.">
        <title>Complete genome sequence of the extremely halophilic Halanaerobium praevalens type strain (GSL).</title>
        <authorList>
            <person name="Ivanova N."/>
            <person name="Sikorski J."/>
            <person name="Chertkov O."/>
            <person name="Nolan M."/>
            <person name="Lucas S."/>
            <person name="Hammon N."/>
            <person name="Deshpande S."/>
            <person name="Cheng J.F."/>
            <person name="Tapia R."/>
            <person name="Han C."/>
            <person name="Goodwin L."/>
            <person name="Pitluck S."/>
            <person name="Huntemann M."/>
            <person name="Liolios K."/>
            <person name="Pagani I."/>
            <person name="Mavromatis K."/>
            <person name="Ovchinikova G."/>
            <person name="Pati A."/>
            <person name="Chen A."/>
            <person name="Palaniappan K."/>
            <person name="Land M."/>
            <person name="Hauser L."/>
            <person name="Brambilla E.M."/>
            <person name="Kannan K.P."/>
            <person name="Rohde M."/>
            <person name="Tindall B.J."/>
            <person name="Goker M."/>
            <person name="Detter J.C."/>
            <person name="Woyke T."/>
            <person name="Bristow J."/>
            <person name="Eisen J.A."/>
            <person name="Markowitz V."/>
            <person name="Hugenholtz P."/>
            <person name="Kyrpides N.C."/>
            <person name="Klenk H.P."/>
            <person name="Lapidus A."/>
        </authorList>
    </citation>
    <scope>NUCLEOTIDE SEQUENCE [LARGE SCALE GENOMIC DNA]</scope>
    <source>
        <strain evidence="15">ATCC 33744 / DSM 2228 / GSL</strain>
    </source>
</reference>
<accession>E3DMG9</accession>
<feature type="domain" description="4Fe-4S ferredoxin-type" evidence="12">
    <location>
        <begin position="207"/>
        <end position="237"/>
    </location>
</feature>
<comment type="similarity">
    <text evidence="10">Belongs to the 4Fe4S bacterial-type ferredoxin family. RnfB subfamily.</text>
</comment>
<evidence type="ECO:0000259" key="12">
    <source>
        <dbReference type="PROSITE" id="PS51379"/>
    </source>
</evidence>
<evidence type="ECO:0000256" key="9">
    <source>
        <dbReference type="ARBA" id="ARBA00023136"/>
    </source>
</evidence>
<dbReference type="SUPFAM" id="SSF54862">
    <property type="entry name" value="4Fe-4S ferredoxins"/>
    <property type="match status" value="2"/>
</dbReference>
<feature type="binding site" evidence="10">
    <location>
        <position position="50"/>
    </location>
    <ligand>
        <name>[4Fe-4S] cluster</name>
        <dbReference type="ChEBI" id="CHEBI:49883"/>
        <label>1</label>
    </ligand>
</feature>
<feature type="domain" description="4Fe-4S ferredoxin-type" evidence="12">
    <location>
        <begin position="299"/>
        <end position="328"/>
    </location>
</feature>
<dbReference type="InterPro" id="IPR017900">
    <property type="entry name" value="4Fe4S_Fe_S_CS"/>
</dbReference>
<dbReference type="Pfam" id="PF12838">
    <property type="entry name" value="Fer4_7"/>
    <property type="match status" value="1"/>
</dbReference>
<evidence type="ECO:0000313" key="15">
    <source>
        <dbReference type="Proteomes" id="UP000006866"/>
    </source>
</evidence>
<dbReference type="GO" id="GO:0005886">
    <property type="term" value="C:plasma membrane"/>
    <property type="evidence" value="ECO:0007669"/>
    <property type="project" value="UniProtKB-SubCell"/>
</dbReference>
<keyword evidence="10" id="KW-1003">Cell membrane</keyword>
<feature type="binding site" evidence="10">
    <location>
        <position position="75"/>
    </location>
    <ligand>
        <name>[4Fe-4S] cluster</name>
        <dbReference type="ChEBI" id="CHEBI:49883"/>
        <label>1</label>
    </ligand>
</feature>
<evidence type="ECO:0000256" key="11">
    <source>
        <dbReference type="SAM" id="Phobius"/>
    </source>
</evidence>
<keyword evidence="11" id="KW-0812">Transmembrane</keyword>
<keyword evidence="15" id="KW-1185">Reference proteome</keyword>
<feature type="domain" description="4Fe-4S ferredoxin-type" evidence="12">
    <location>
        <begin position="270"/>
        <end position="298"/>
    </location>
</feature>
<dbReference type="OrthoDB" id="9789936at2"/>
<evidence type="ECO:0000256" key="4">
    <source>
        <dbReference type="ARBA" id="ARBA00022737"/>
    </source>
</evidence>
<dbReference type="NCBIfam" id="TIGR01944">
    <property type="entry name" value="rnfB"/>
    <property type="match status" value="1"/>
</dbReference>
<comment type="cofactor">
    <cofactor evidence="10">
        <name>[4Fe-4S] cluster</name>
        <dbReference type="ChEBI" id="CHEBI:49883"/>
    </cofactor>
    <text evidence="10">Binds 3 [4Fe-4S] clusters.</text>
</comment>
<dbReference type="AlphaFoldDB" id="E3DMG9"/>
<dbReference type="InterPro" id="IPR007202">
    <property type="entry name" value="4Fe-4S_dom"/>
</dbReference>
<gene>
    <name evidence="10" type="primary">rnfB</name>
    <name evidence="14" type="ordered locus">Hprae_1240</name>
</gene>
<evidence type="ECO:0000256" key="1">
    <source>
        <dbReference type="ARBA" id="ARBA00022448"/>
    </source>
</evidence>
<comment type="function">
    <text evidence="10">Part of a membrane-bound complex that couples electron transfer with translocation of ions across the membrane.</text>
</comment>
<dbReference type="HOGENOM" id="CLU_053470_0_0_9"/>
<feature type="region of interest" description="Hydrophobic" evidence="10">
    <location>
        <begin position="1"/>
        <end position="27"/>
    </location>
</feature>
<dbReference type="Pfam" id="PF00037">
    <property type="entry name" value="Fer4"/>
    <property type="match status" value="2"/>
</dbReference>
<feature type="binding site" evidence="10">
    <location>
        <position position="58"/>
    </location>
    <ligand>
        <name>[4Fe-4S] cluster</name>
        <dbReference type="ChEBI" id="CHEBI:49883"/>
        <label>1</label>
    </ligand>
</feature>
<dbReference type="STRING" id="572479.Hprae_1240"/>
<feature type="domain" description="4Fe-4S" evidence="13">
    <location>
        <begin position="33"/>
        <end position="92"/>
    </location>
</feature>
<dbReference type="Gene3D" id="3.30.70.20">
    <property type="match status" value="3"/>
</dbReference>
<feature type="binding site" evidence="10">
    <location>
        <position position="173"/>
    </location>
    <ligand>
        <name>[4Fe-4S] cluster</name>
        <dbReference type="ChEBI" id="CHEBI:49883"/>
        <label>3</label>
    </ligand>
</feature>
<dbReference type="PROSITE" id="PS51379">
    <property type="entry name" value="4FE4S_FER_2"/>
    <property type="match status" value="6"/>
</dbReference>
<feature type="binding site" evidence="10">
    <location>
        <position position="179"/>
    </location>
    <ligand>
        <name>[4Fe-4S] cluster</name>
        <dbReference type="ChEBI" id="CHEBI:49883"/>
        <label>3</label>
    </ligand>
</feature>
<keyword evidence="1 10" id="KW-0813">Transport</keyword>
<dbReference type="PANTHER" id="PTHR43560">
    <property type="entry name" value="ION-TRANSLOCATING OXIDOREDUCTASE COMPLEX SUBUNIT B"/>
    <property type="match status" value="1"/>
</dbReference>
<evidence type="ECO:0000256" key="8">
    <source>
        <dbReference type="ARBA" id="ARBA00023014"/>
    </source>
</evidence>
<keyword evidence="3 10" id="KW-0479">Metal-binding</keyword>
<feature type="domain" description="4Fe-4S ferredoxin-type" evidence="12">
    <location>
        <begin position="238"/>
        <end position="267"/>
    </location>
</feature>
<dbReference type="PROSITE" id="PS51656">
    <property type="entry name" value="4FE4S"/>
    <property type="match status" value="1"/>
</dbReference>
<evidence type="ECO:0000256" key="2">
    <source>
        <dbReference type="ARBA" id="ARBA00022485"/>
    </source>
</evidence>
<feature type="binding site" evidence="10">
    <location>
        <position position="153"/>
    </location>
    <ligand>
        <name>[4Fe-4S] cluster</name>
        <dbReference type="ChEBI" id="CHEBI:49883"/>
        <label>3</label>
    </ligand>
</feature>
<feature type="domain" description="4Fe-4S ferredoxin-type" evidence="12">
    <location>
        <begin position="135"/>
        <end position="163"/>
    </location>
</feature>
<keyword evidence="6 10" id="KW-0249">Electron transport</keyword>
<comment type="caution">
    <text evidence="10">Lacks conserved residue(s) required for the propagation of feature annotation.</text>
</comment>
<evidence type="ECO:0000259" key="13">
    <source>
        <dbReference type="PROSITE" id="PS51656"/>
    </source>
</evidence>
<keyword evidence="7 10" id="KW-0408">Iron</keyword>
<dbReference type="RefSeq" id="WP_014553404.1">
    <property type="nucleotide sequence ID" value="NC_017455.1"/>
</dbReference>
<dbReference type="eggNOG" id="COG2878">
    <property type="taxonomic scope" value="Bacteria"/>
</dbReference>
<sequence>MNPTYLYSLVSMGGIAAVLAAGLGFASERFKVEQDPRVGKVEDALPGVNCGACGYAGCSAFAEAVAAGEAPVNGCPVGGDKVAAEVAEIMGADSDDSGDKLVAELLCAGGIKETAKSGKYQGIQTCKAANAVNGGEKSCQYSCLGFGDCESVCPFDAIYMSENGLPQIDPEKCTACGKCITECPRNILLLAPMSAQNHIRCSSHNSGKIVRKSCEVGCIACSLCAKVCPVDAIEIKDNLAVIDYEKCVNCGKCAEKCPTGTIQFEGKMIEKVEINDNCVGCTLCARACPVEAIEGEVKNRHQIDQDKCIQCGLCFEACNVKAVDVFYQD</sequence>
<dbReference type="CDD" id="cd10549">
    <property type="entry name" value="MtMvhB_like"/>
    <property type="match status" value="2"/>
</dbReference>
<feature type="binding site" evidence="10">
    <location>
        <position position="53"/>
    </location>
    <ligand>
        <name>[4Fe-4S] cluster</name>
        <dbReference type="ChEBI" id="CHEBI:49883"/>
        <label>1</label>
    </ligand>
</feature>
<dbReference type="HAMAP" id="MF_00463">
    <property type="entry name" value="RsxB_RnfB"/>
    <property type="match status" value="1"/>
</dbReference>
<dbReference type="Proteomes" id="UP000006866">
    <property type="component" value="Chromosome"/>
</dbReference>
<dbReference type="InterPro" id="IPR050395">
    <property type="entry name" value="4Fe4S_Ferredoxin_RnfB"/>
</dbReference>
<feature type="binding site" evidence="10">
    <location>
        <position position="183"/>
    </location>
    <ligand>
        <name>[4Fe-4S] cluster</name>
        <dbReference type="ChEBI" id="CHEBI:49883"/>
        <label>2</label>
    </ligand>
</feature>
<keyword evidence="5 10" id="KW-1278">Translocase</keyword>
<dbReference type="EMBL" id="CP002175">
    <property type="protein sequence ID" value="ADO77377.1"/>
    <property type="molecule type" value="Genomic_DNA"/>
</dbReference>
<feature type="binding site" evidence="10">
    <location>
        <position position="176"/>
    </location>
    <ligand>
        <name>[4Fe-4S] cluster</name>
        <dbReference type="ChEBI" id="CHEBI:49883"/>
        <label>3</label>
    </ligand>
</feature>
<dbReference type="KEGG" id="hpk:Hprae_1240"/>
<keyword evidence="9 10" id="KW-0472">Membrane</keyword>
<evidence type="ECO:0000256" key="6">
    <source>
        <dbReference type="ARBA" id="ARBA00022982"/>
    </source>
</evidence>
<organism evidence="14 15">
    <name type="scientific">Halanaerobium praevalens (strain ATCC 33744 / DSM 2228 / GSL)</name>
    <dbReference type="NCBI Taxonomy" id="572479"/>
    <lineage>
        <taxon>Bacteria</taxon>
        <taxon>Bacillati</taxon>
        <taxon>Bacillota</taxon>
        <taxon>Clostridia</taxon>
        <taxon>Halanaerobiales</taxon>
        <taxon>Halanaerobiaceae</taxon>
        <taxon>Halanaerobium</taxon>
    </lineage>
</organism>
<keyword evidence="4 10" id="KW-0677">Repeat</keyword>
<feature type="binding site" evidence="10">
    <location>
        <position position="149"/>
    </location>
    <ligand>
        <name>[4Fe-4S] cluster</name>
        <dbReference type="ChEBI" id="CHEBI:49883"/>
        <label>2</label>
    </ligand>
</feature>
<evidence type="ECO:0000256" key="7">
    <source>
        <dbReference type="ARBA" id="ARBA00023004"/>
    </source>
</evidence>
<dbReference type="PANTHER" id="PTHR43560:SF1">
    <property type="entry name" value="ION-TRANSLOCATING OXIDOREDUCTASE COMPLEX SUBUNIT B"/>
    <property type="match status" value="1"/>
</dbReference>
<keyword evidence="2 10" id="KW-0004">4Fe-4S</keyword>
<dbReference type="InterPro" id="IPR017896">
    <property type="entry name" value="4Fe4S_Fe-S-bd"/>
</dbReference>
<dbReference type="EC" id="7.-.-.-" evidence="10"/>
<dbReference type="Pfam" id="PF04060">
    <property type="entry name" value="FeS"/>
    <property type="match status" value="1"/>
</dbReference>
<keyword evidence="8 10" id="KW-0411">Iron-sulfur</keyword>
<proteinExistence type="inferred from homology"/>
<evidence type="ECO:0000256" key="10">
    <source>
        <dbReference type="HAMAP-Rule" id="MF_00463"/>
    </source>
</evidence>
<keyword evidence="11" id="KW-1133">Transmembrane helix</keyword>
<reference evidence="15" key="1">
    <citation type="submission" date="2010-10" db="EMBL/GenBank/DDBJ databases">
        <title>The complete genome of Halanaerobium praevalens DSM 2228.</title>
        <authorList>
            <consortium name="US DOE Joint Genome Institute (JGI-PGF)"/>
            <person name="Lucas S."/>
            <person name="Copeland A."/>
            <person name="Lapidus A."/>
            <person name="Glavina del Rio T."/>
            <person name="Dalin E."/>
            <person name="Tice H."/>
            <person name="Bruce D."/>
            <person name="Goodwin L."/>
            <person name="Pitluck S."/>
            <person name="Kyrpides N."/>
            <person name="Mavromatis K."/>
            <person name="Ivanova N."/>
            <person name="Ovchinnikova G."/>
            <person name="Chertkov O."/>
            <person name="Detter J.C."/>
            <person name="Han C."/>
            <person name="Larimer F."/>
            <person name="Land M."/>
            <person name="Hauser L."/>
            <person name="Markowitz V."/>
            <person name="Cheng J.-F."/>
            <person name="Hugenholtz P."/>
            <person name="Woyke T."/>
            <person name="Wu D."/>
            <person name="Tindall B."/>
            <person name="Pomrenke H.G."/>
            <person name="Brambilla E."/>
            <person name="Klenk H.-P."/>
            <person name="Eisen J.A."/>
        </authorList>
    </citation>
    <scope>NUCLEOTIDE SEQUENCE [LARGE SCALE GENOMIC DNA]</scope>
    <source>
        <strain evidence="15">ATCC 33744 / DSM 2228 / GSL</strain>
    </source>
</reference>
<dbReference type="PROSITE" id="PS00198">
    <property type="entry name" value="4FE4S_FER_1"/>
    <property type="match status" value="2"/>
</dbReference>
<dbReference type="GO" id="GO:0022900">
    <property type="term" value="P:electron transport chain"/>
    <property type="evidence" value="ECO:0007669"/>
    <property type="project" value="UniProtKB-UniRule"/>
</dbReference>
<dbReference type="InterPro" id="IPR010207">
    <property type="entry name" value="Elect_transpt_cplx_RnfB/RsxB"/>
</dbReference>
<dbReference type="PATRIC" id="fig|572479.3.peg.1254"/>
<feature type="transmembrane region" description="Helical" evidence="11">
    <location>
        <begin position="6"/>
        <end position="27"/>
    </location>
</feature>
<dbReference type="GO" id="GO:0046872">
    <property type="term" value="F:metal ion binding"/>
    <property type="evidence" value="ECO:0007669"/>
    <property type="project" value="UniProtKB-KW"/>
</dbReference>
<dbReference type="GO" id="GO:0009055">
    <property type="term" value="F:electron transfer activity"/>
    <property type="evidence" value="ECO:0007669"/>
    <property type="project" value="InterPro"/>
</dbReference>
<feature type="domain" description="4Fe-4S ferredoxin-type" evidence="12">
    <location>
        <begin position="164"/>
        <end position="193"/>
    </location>
</feature>
<dbReference type="Pfam" id="PF14697">
    <property type="entry name" value="Fer4_21"/>
    <property type="match status" value="1"/>
</dbReference>
<evidence type="ECO:0000256" key="5">
    <source>
        <dbReference type="ARBA" id="ARBA00022967"/>
    </source>
</evidence>